<proteinExistence type="predicted"/>
<feature type="transmembrane region" description="Helical" evidence="1">
    <location>
        <begin position="101"/>
        <end position="119"/>
    </location>
</feature>
<sequence length="193" mass="21849">MNYVLCIKRVIKKGIVVIPLFILLNSLFTRETLAHCPLCVAGAAAGVTLTRWVGVDDSITGVWIGALLGSASFWTYSAVLRRLPLLSSFRRNRVLKYTENVLKPIIYLLVFALTIWSFYKFQLVIRMSQIMGLDKLTFGILTGGVVFYLVDIANKYLVKKDGRVFFPYQRMALSLGSVVFLSVSIYILINYYI</sequence>
<feature type="transmembrane region" description="Helical" evidence="1">
    <location>
        <begin position="171"/>
        <end position="192"/>
    </location>
</feature>
<keyword evidence="1" id="KW-0472">Membrane</keyword>
<keyword evidence="1" id="KW-0812">Transmembrane</keyword>
<keyword evidence="1" id="KW-1133">Transmembrane helix</keyword>
<name>A0A1F7XWD7_9BACT</name>
<accession>A0A1F7XWD7</accession>
<gene>
    <name evidence="2" type="ORF">A2771_02545</name>
</gene>
<dbReference type="EMBL" id="MGGD01000071">
    <property type="protein sequence ID" value="OGM19354.1"/>
    <property type="molecule type" value="Genomic_DNA"/>
</dbReference>
<dbReference type="Proteomes" id="UP000176741">
    <property type="component" value="Unassembled WGS sequence"/>
</dbReference>
<evidence type="ECO:0000313" key="3">
    <source>
        <dbReference type="Proteomes" id="UP000176741"/>
    </source>
</evidence>
<feature type="transmembrane region" description="Helical" evidence="1">
    <location>
        <begin position="58"/>
        <end position="80"/>
    </location>
</feature>
<dbReference type="AlphaFoldDB" id="A0A1F7XWD7"/>
<organism evidence="2 3">
    <name type="scientific">Candidatus Woesebacteria bacterium RIFCSPHIGHO2_01_FULL_38_26b</name>
    <dbReference type="NCBI Taxonomy" id="1802491"/>
    <lineage>
        <taxon>Bacteria</taxon>
        <taxon>Candidatus Woeseibacteriota</taxon>
    </lineage>
</organism>
<protein>
    <submittedName>
        <fullName evidence="2">Uncharacterized protein</fullName>
    </submittedName>
</protein>
<evidence type="ECO:0000256" key="1">
    <source>
        <dbReference type="SAM" id="Phobius"/>
    </source>
</evidence>
<reference evidence="2 3" key="1">
    <citation type="journal article" date="2016" name="Nat. Commun.">
        <title>Thousands of microbial genomes shed light on interconnected biogeochemical processes in an aquifer system.</title>
        <authorList>
            <person name="Anantharaman K."/>
            <person name="Brown C.T."/>
            <person name="Hug L.A."/>
            <person name="Sharon I."/>
            <person name="Castelle C.J."/>
            <person name="Probst A.J."/>
            <person name="Thomas B.C."/>
            <person name="Singh A."/>
            <person name="Wilkins M.J."/>
            <person name="Karaoz U."/>
            <person name="Brodie E.L."/>
            <person name="Williams K.H."/>
            <person name="Hubbard S.S."/>
            <person name="Banfield J.F."/>
        </authorList>
    </citation>
    <scope>NUCLEOTIDE SEQUENCE [LARGE SCALE GENOMIC DNA]</scope>
</reference>
<comment type="caution">
    <text evidence="2">The sequence shown here is derived from an EMBL/GenBank/DDBJ whole genome shotgun (WGS) entry which is preliminary data.</text>
</comment>
<evidence type="ECO:0000313" key="2">
    <source>
        <dbReference type="EMBL" id="OGM19354.1"/>
    </source>
</evidence>
<feature type="transmembrane region" description="Helical" evidence="1">
    <location>
        <begin position="131"/>
        <end position="150"/>
    </location>
</feature>